<feature type="transmembrane region" description="Helical" evidence="6">
    <location>
        <begin position="49"/>
        <end position="69"/>
    </location>
</feature>
<evidence type="ECO:0000256" key="1">
    <source>
        <dbReference type="ARBA" id="ARBA00004651"/>
    </source>
</evidence>
<proteinExistence type="predicted"/>
<feature type="transmembrane region" description="Helical" evidence="6">
    <location>
        <begin position="113"/>
        <end position="132"/>
    </location>
</feature>
<keyword evidence="2" id="KW-1003">Cell membrane</keyword>
<accession>A0ABR2IKS9</accession>
<keyword evidence="5 6" id="KW-0472">Membrane</keyword>
<protein>
    <recommendedName>
        <fullName evidence="9">Hemolysin-3</fullName>
    </recommendedName>
</protein>
<reference evidence="7 8" key="1">
    <citation type="submission" date="2024-04" db="EMBL/GenBank/DDBJ databases">
        <title>Tritrichomonas musculus Genome.</title>
        <authorList>
            <person name="Alves-Ferreira E."/>
            <person name="Grigg M."/>
            <person name="Lorenzi H."/>
            <person name="Galac M."/>
        </authorList>
    </citation>
    <scope>NUCLEOTIDE SEQUENCE [LARGE SCALE GENOMIC DNA]</scope>
    <source>
        <strain evidence="7 8">EAF2021</strain>
    </source>
</reference>
<evidence type="ECO:0000313" key="7">
    <source>
        <dbReference type="EMBL" id="KAK8864943.1"/>
    </source>
</evidence>
<dbReference type="InterPro" id="IPR004254">
    <property type="entry name" value="AdipoR/HlyIII-related"/>
</dbReference>
<dbReference type="PANTHER" id="PTHR20855">
    <property type="entry name" value="ADIPOR/PROGESTIN RECEPTOR-RELATED"/>
    <property type="match status" value="1"/>
</dbReference>
<dbReference type="Proteomes" id="UP001470230">
    <property type="component" value="Unassembled WGS sequence"/>
</dbReference>
<keyword evidence="8" id="KW-1185">Reference proteome</keyword>
<evidence type="ECO:0000256" key="3">
    <source>
        <dbReference type="ARBA" id="ARBA00022692"/>
    </source>
</evidence>
<name>A0ABR2IKS9_9EUKA</name>
<comment type="subcellular location">
    <subcellularLocation>
        <location evidence="1">Cell membrane</location>
        <topology evidence="1">Multi-pass membrane protein</topology>
    </subcellularLocation>
</comment>
<organism evidence="7 8">
    <name type="scientific">Tritrichomonas musculus</name>
    <dbReference type="NCBI Taxonomy" id="1915356"/>
    <lineage>
        <taxon>Eukaryota</taxon>
        <taxon>Metamonada</taxon>
        <taxon>Parabasalia</taxon>
        <taxon>Tritrichomonadida</taxon>
        <taxon>Tritrichomonadidae</taxon>
        <taxon>Tritrichomonas</taxon>
    </lineage>
</organism>
<evidence type="ECO:0000313" key="8">
    <source>
        <dbReference type="Proteomes" id="UP001470230"/>
    </source>
</evidence>
<dbReference type="NCBIfam" id="TIGR01065">
    <property type="entry name" value="hlyIII"/>
    <property type="match status" value="1"/>
</dbReference>
<evidence type="ECO:0000256" key="4">
    <source>
        <dbReference type="ARBA" id="ARBA00022989"/>
    </source>
</evidence>
<evidence type="ECO:0000256" key="5">
    <source>
        <dbReference type="ARBA" id="ARBA00023136"/>
    </source>
</evidence>
<dbReference type="InterPro" id="IPR005744">
    <property type="entry name" value="Hy-lIII"/>
</dbReference>
<keyword evidence="4 6" id="KW-1133">Transmembrane helix</keyword>
<dbReference type="PANTHER" id="PTHR20855:SF3">
    <property type="entry name" value="LD03007P"/>
    <property type="match status" value="1"/>
</dbReference>
<feature type="transmembrane region" description="Helical" evidence="6">
    <location>
        <begin position="20"/>
        <end position="37"/>
    </location>
</feature>
<feature type="transmembrane region" description="Helical" evidence="6">
    <location>
        <begin position="89"/>
        <end position="106"/>
    </location>
</feature>
<feature type="transmembrane region" description="Helical" evidence="6">
    <location>
        <begin position="189"/>
        <end position="213"/>
    </location>
</feature>
<gene>
    <name evidence="7" type="ORF">M9Y10_010470</name>
</gene>
<feature type="transmembrane region" description="Helical" evidence="6">
    <location>
        <begin position="138"/>
        <end position="157"/>
    </location>
</feature>
<dbReference type="EMBL" id="JAPFFF010000016">
    <property type="protein sequence ID" value="KAK8864943.1"/>
    <property type="molecule type" value="Genomic_DNA"/>
</dbReference>
<keyword evidence="3 6" id="KW-0812">Transmembrane</keyword>
<evidence type="ECO:0008006" key="9">
    <source>
        <dbReference type="Google" id="ProtNLM"/>
    </source>
</evidence>
<comment type="caution">
    <text evidence="7">The sequence shown here is derived from an EMBL/GenBank/DDBJ whole genome shotgun (WGS) entry which is preliminary data.</text>
</comment>
<feature type="transmembrane region" description="Helical" evidence="6">
    <location>
        <begin position="164"/>
        <end position="183"/>
    </location>
</feature>
<evidence type="ECO:0000256" key="6">
    <source>
        <dbReference type="SAM" id="Phobius"/>
    </source>
</evidence>
<dbReference type="Pfam" id="PF03006">
    <property type="entry name" value="HlyIII"/>
    <property type="match status" value="1"/>
</dbReference>
<sequence length="214" mass="24328">MSMKSLPTHWREGEEMANSITHGIGAFLSVIGGILLLQKSMSIGNRYRTIGNIVFALSMVELYTMSMLYHGATNESIKKPLRYFDHCSVYILIAGSYTPFTLTTFRKCGGPKLLLAVWSIAFIGILSKIFFFDAVFKYTALFYVLMGWLGVVMFRHAKLLTKKGALWLVLGGVVYTLGTYFYRHGHEHAFYHAIFHIFILCGTICHFVCVYLYI</sequence>
<evidence type="ECO:0000256" key="2">
    <source>
        <dbReference type="ARBA" id="ARBA00022475"/>
    </source>
</evidence>